<keyword evidence="2" id="KW-1185">Reference proteome</keyword>
<gene>
    <name evidence="1" type="ORF">CVLEPA_LOCUS30339</name>
</gene>
<dbReference type="EMBL" id="CAWYQH010000163">
    <property type="protein sequence ID" value="CAK8697054.1"/>
    <property type="molecule type" value="Genomic_DNA"/>
</dbReference>
<evidence type="ECO:0000313" key="2">
    <source>
        <dbReference type="Proteomes" id="UP001642483"/>
    </source>
</evidence>
<protein>
    <submittedName>
        <fullName evidence="1">Uncharacterized protein</fullName>
    </submittedName>
</protein>
<comment type="caution">
    <text evidence="1">The sequence shown here is derived from an EMBL/GenBank/DDBJ whole genome shotgun (WGS) entry which is preliminary data.</text>
</comment>
<name>A0ABP0H206_CLALP</name>
<proteinExistence type="predicted"/>
<evidence type="ECO:0000313" key="1">
    <source>
        <dbReference type="EMBL" id="CAK8697054.1"/>
    </source>
</evidence>
<accession>A0ABP0H206</accession>
<dbReference type="Proteomes" id="UP001642483">
    <property type="component" value="Unassembled WGS sequence"/>
</dbReference>
<organism evidence="1 2">
    <name type="scientific">Clavelina lepadiformis</name>
    <name type="common">Light-bulb sea squirt</name>
    <name type="synonym">Ascidia lepadiformis</name>
    <dbReference type="NCBI Taxonomy" id="159417"/>
    <lineage>
        <taxon>Eukaryota</taxon>
        <taxon>Metazoa</taxon>
        <taxon>Chordata</taxon>
        <taxon>Tunicata</taxon>
        <taxon>Ascidiacea</taxon>
        <taxon>Aplousobranchia</taxon>
        <taxon>Clavelinidae</taxon>
        <taxon>Clavelina</taxon>
    </lineage>
</organism>
<sequence length="72" mass="7908">MSSAILAKGYTTHPNYGFPGAGVKVYIHDCKEPALIQNFGVSIPSGHTGHIVMRKNKVLDVFFVPYCSIRLD</sequence>
<reference evidence="1 2" key="1">
    <citation type="submission" date="2024-02" db="EMBL/GenBank/DDBJ databases">
        <authorList>
            <person name="Daric V."/>
            <person name="Darras S."/>
        </authorList>
    </citation>
    <scope>NUCLEOTIDE SEQUENCE [LARGE SCALE GENOMIC DNA]</scope>
</reference>